<evidence type="ECO:0000313" key="1">
    <source>
        <dbReference type="EMBL" id="AWR98071.1"/>
    </source>
</evidence>
<dbReference type="InterPro" id="IPR021585">
    <property type="entry name" value="Ta0938"/>
</dbReference>
<sequence>MKIVVNGKEVGTEETGCGICGSTWGSYYANIDGDKIFFCCDICAKEFSNMIEEVKRRTDWKKVDEIDIKGNWSKGRHVMAKSGVERFDFYITFDEDGNIQTFKEE</sequence>
<gene>
    <name evidence="1" type="ORF">DFR86_11350</name>
</gene>
<dbReference type="GeneID" id="36838573"/>
<protein>
    <recommendedName>
        <fullName evidence="3">TRASH domain-containing protein</fullName>
    </recommendedName>
</protein>
<accession>A0A2U9IPX4</accession>
<organism evidence="1 2">
    <name type="scientific">Acidianus sulfidivorans JP7</name>
    <dbReference type="NCBI Taxonomy" id="619593"/>
    <lineage>
        <taxon>Archaea</taxon>
        <taxon>Thermoproteota</taxon>
        <taxon>Thermoprotei</taxon>
        <taxon>Sulfolobales</taxon>
        <taxon>Sulfolobaceae</taxon>
        <taxon>Acidianus</taxon>
    </lineage>
</organism>
<evidence type="ECO:0008006" key="3">
    <source>
        <dbReference type="Google" id="ProtNLM"/>
    </source>
</evidence>
<keyword evidence="2" id="KW-1185">Reference proteome</keyword>
<dbReference type="EMBL" id="CP029288">
    <property type="protein sequence ID" value="AWR98071.1"/>
    <property type="molecule type" value="Genomic_DNA"/>
</dbReference>
<dbReference type="OrthoDB" id="33200at2157"/>
<dbReference type="KEGG" id="asul:DFR86_11350"/>
<proteinExistence type="predicted"/>
<dbReference type="Pfam" id="PF11494">
    <property type="entry name" value="Ta0938"/>
    <property type="match status" value="1"/>
</dbReference>
<name>A0A2U9IPX4_9CREN</name>
<dbReference type="AlphaFoldDB" id="A0A2U9IPX4"/>
<evidence type="ECO:0000313" key="2">
    <source>
        <dbReference type="Proteomes" id="UP000248410"/>
    </source>
</evidence>
<dbReference type="Proteomes" id="UP000248410">
    <property type="component" value="Chromosome"/>
</dbReference>
<reference evidence="1 2" key="1">
    <citation type="submission" date="2018-05" db="EMBL/GenBank/DDBJ databases">
        <title>Complete Genome Sequences of Extremely Thermoacidophilic, Metal-Mobilizing Type-Strain Members of the Archaeal Family Sulfolobaceae: Acidianus brierleyi DSM-1651T, Acidianus sulfidivorans DSM-18786T, Metallosphaera hakonensis DSM-7519T, and Metallosphaera prunae DSM-10039T.</title>
        <authorList>
            <person name="Counts J.A."/>
            <person name="Kelly R.M."/>
        </authorList>
    </citation>
    <scope>NUCLEOTIDE SEQUENCE [LARGE SCALE GENOMIC DNA]</scope>
    <source>
        <strain evidence="1 2">JP7</strain>
    </source>
</reference>
<dbReference type="RefSeq" id="WP_110380961.1">
    <property type="nucleotide sequence ID" value="NZ_CP029288.2"/>
</dbReference>